<dbReference type="AlphaFoldDB" id="A0ABD4Z7G3"/>
<dbReference type="Pfam" id="PF01979">
    <property type="entry name" value="Amidohydro_1"/>
    <property type="match status" value="1"/>
</dbReference>
<accession>A0ABD4Z7G3</accession>
<gene>
    <name evidence="3" type="ORF">QPL79_01595</name>
</gene>
<dbReference type="Gene3D" id="3.20.20.140">
    <property type="entry name" value="Metal-dependent hydrolases"/>
    <property type="match status" value="2"/>
</dbReference>
<evidence type="ECO:0000259" key="2">
    <source>
        <dbReference type="Pfam" id="PF01979"/>
    </source>
</evidence>
<dbReference type="PANTHER" id="PTHR43794">
    <property type="entry name" value="AMINOHYDROLASE SSNA-RELATED"/>
    <property type="match status" value="1"/>
</dbReference>
<dbReference type="GO" id="GO:0016787">
    <property type="term" value="F:hydrolase activity"/>
    <property type="evidence" value="ECO:0007669"/>
    <property type="project" value="UniProtKB-KW"/>
</dbReference>
<comment type="caution">
    <text evidence="3">The sequence shown here is derived from an EMBL/GenBank/DDBJ whole genome shotgun (WGS) entry which is preliminary data.</text>
</comment>
<dbReference type="InterPro" id="IPR011059">
    <property type="entry name" value="Metal-dep_hydrolase_composite"/>
</dbReference>
<dbReference type="Proteomes" id="UP001529235">
    <property type="component" value="Unassembled WGS sequence"/>
</dbReference>
<organism evidence="3 4">
    <name type="scientific">Ignisphaera cupida</name>
    <dbReference type="NCBI Taxonomy" id="3050454"/>
    <lineage>
        <taxon>Archaea</taxon>
        <taxon>Thermoproteota</taxon>
        <taxon>Thermoprotei</taxon>
        <taxon>Desulfurococcales</taxon>
        <taxon>Desulfurococcaceae</taxon>
        <taxon>Ignisphaera</taxon>
    </lineage>
</organism>
<keyword evidence="1" id="KW-0378">Hydrolase</keyword>
<dbReference type="InterPro" id="IPR032466">
    <property type="entry name" value="Metal_Hydrolase"/>
</dbReference>
<reference evidence="3 4" key="1">
    <citation type="submission" date="2023-05" db="EMBL/GenBank/DDBJ databases">
        <title>A new hyperthermophilic archaea 'Ignisphaera cupida' sp. nov. and description of the family 'Ignisphaeraceae' fam. nov.</title>
        <authorList>
            <person name="Podosokorskaya O.A."/>
            <person name="Elcheninov A.G."/>
            <person name="Klukina A."/>
            <person name="Merkel A.Y."/>
        </authorList>
    </citation>
    <scope>NUCLEOTIDE SEQUENCE [LARGE SCALE GENOMIC DNA]</scope>
    <source>
        <strain evidence="3 4">4213-co</strain>
    </source>
</reference>
<dbReference type="SUPFAM" id="SSF51338">
    <property type="entry name" value="Composite domain of metallo-dependent hydrolases"/>
    <property type="match status" value="1"/>
</dbReference>
<dbReference type="EMBL" id="JASNVW010000001">
    <property type="protein sequence ID" value="MDK6028058.1"/>
    <property type="molecule type" value="Genomic_DNA"/>
</dbReference>
<name>A0ABD4Z7G3_9CREN</name>
<dbReference type="InterPro" id="IPR050287">
    <property type="entry name" value="MTA/SAH_deaminase"/>
</dbReference>
<feature type="domain" description="Amidohydrolase-related" evidence="2">
    <location>
        <begin position="55"/>
        <end position="358"/>
    </location>
</feature>
<dbReference type="RefSeq" id="WP_285273032.1">
    <property type="nucleotide sequence ID" value="NZ_JASNVW010000001.1"/>
</dbReference>
<evidence type="ECO:0000313" key="4">
    <source>
        <dbReference type="Proteomes" id="UP001529235"/>
    </source>
</evidence>
<keyword evidence="4" id="KW-1185">Reference proteome</keyword>
<sequence>MNIVLRKCRYVVKSFKPFHIIENADIVIDENTISCVGECSNVHGYDVLHCENSIALSGFVSSHTHIFTKSWGWQTIEIAEKALKALAIHGFALVHIADNYFDGVCEIANKIGLRVSTGPLIKSYGDLKNLVIAKNLKRDLCIPSINVELSASIDDDTLREVRDFAIENKINLHLILPQNVANILSFYKTRGEWIINHLYKLGLLSKNVCLAHFSWATTWEVEKVAQSEASIAVTPYSDSIKGVYGSVHPKLFELKNISIGIDDIWGRAGTSIIYDVIAMQSVYSTKTWGIYPSIEEVLHYATRGGSQALNIETGIIDIGKLADIVVVKMNKLDLFRDMSKTILNSINTLKYVIVNGKVIWARNSNSILQH</sequence>
<dbReference type="InterPro" id="IPR006680">
    <property type="entry name" value="Amidohydro-rel"/>
</dbReference>
<dbReference type="SUPFAM" id="SSF51556">
    <property type="entry name" value="Metallo-dependent hydrolases"/>
    <property type="match status" value="1"/>
</dbReference>
<dbReference type="Gene3D" id="2.30.40.10">
    <property type="entry name" value="Urease, subunit C, domain 1"/>
    <property type="match status" value="2"/>
</dbReference>
<dbReference type="PANTHER" id="PTHR43794:SF11">
    <property type="entry name" value="AMIDOHYDROLASE-RELATED DOMAIN-CONTAINING PROTEIN"/>
    <property type="match status" value="1"/>
</dbReference>
<evidence type="ECO:0000313" key="3">
    <source>
        <dbReference type="EMBL" id="MDK6028058.1"/>
    </source>
</evidence>
<evidence type="ECO:0000256" key="1">
    <source>
        <dbReference type="ARBA" id="ARBA00022801"/>
    </source>
</evidence>
<protein>
    <submittedName>
        <fullName evidence="3">Amidohydrolase family protein</fullName>
    </submittedName>
</protein>
<proteinExistence type="predicted"/>